<dbReference type="Ensembl" id="ENSHCOT00000016968.1">
    <property type="protein sequence ID" value="ENSHCOP00000010468.1"/>
    <property type="gene ID" value="ENSHCOG00000013087.1"/>
</dbReference>
<keyword evidence="3" id="KW-0158">Chromosome</keyword>
<keyword evidence="5" id="KW-0159">Chromosome partition</keyword>
<feature type="compositionally biased region" description="Basic and acidic residues" evidence="9">
    <location>
        <begin position="130"/>
        <end position="141"/>
    </location>
</feature>
<evidence type="ECO:0000256" key="2">
    <source>
        <dbReference type="ARBA" id="ARBA00010845"/>
    </source>
</evidence>
<reference evidence="11" key="2">
    <citation type="submission" date="2025-09" db="UniProtKB">
        <authorList>
            <consortium name="Ensembl"/>
        </authorList>
    </citation>
    <scope>IDENTIFICATION</scope>
</reference>
<feature type="region of interest" description="Disordered" evidence="9">
    <location>
        <begin position="111"/>
        <end position="141"/>
    </location>
</feature>
<dbReference type="PANTHER" id="PTHR21577">
    <property type="entry name" value="SHUGOSHIN"/>
    <property type="match status" value="1"/>
</dbReference>
<organism evidence="11 12">
    <name type="scientific">Hippocampus comes</name>
    <name type="common">Tiger tail seahorse</name>
    <dbReference type="NCBI Taxonomy" id="109280"/>
    <lineage>
        <taxon>Eukaryota</taxon>
        <taxon>Metazoa</taxon>
        <taxon>Chordata</taxon>
        <taxon>Craniata</taxon>
        <taxon>Vertebrata</taxon>
        <taxon>Euteleostomi</taxon>
        <taxon>Actinopterygii</taxon>
        <taxon>Neopterygii</taxon>
        <taxon>Teleostei</taxon>
        <taxon>Neoteleostei</taxon>
        <taxon>Acanthomorphata</taxon>
        <taxon>Syngnathiaria</taxon>
        <taxon>Syngnathiformes</taxon>
        <taxon>Syngnathoidei</taxon>
        <taxon>Syngnathidae</taxon>
        <taxon>Hippocampus</taxon>
    </lineage>
</organism>
<proteinExistence type="inferred from homology"/>
<comment type="similarity">
    <text evidence="2">Belongs to the shugoshin family.</text>
</comment>
<feature type="domain" description="Shugoshin C-terminal" evidence="10">
    <location>
        <begin position="536"/>
        <end position="555"/>
    </location>
</feature>
<evidence type="ECO:0000259" key="10">
    <source>
        <dbReference type="Pfam" id="PF07557"/>
    </source>
</evidence>
<feature type="compositionally biased region" description="Basic and acidic residues" evidence="9">
    <location>
        <begin position="253"/>
        <end position="273"/>
    </location>
</feature>
<sequence>MVREWVQKKPPRHTLEEIKEKMKVMRNKQLGRAAARSRGTRARLAHQSASSIVPGSLLVAVKQNNTELALALQAEKEKVRQANAIILQLKQTLFFQLMLLRRKLREQQALTTSSPLAEASELPVEANVESPRREKISEGKPCEVSPICAESPKMDVQPDYVRMTLPPTVMVRQRRGDRERKSRRRSDRVRSIGEVDLGALRAERPRRHEDPHEVLKARVDDPICAPDSEPPVNTRKDGRRQARPKADACTAKPPERGRKPERAPLKKPWENPKRRARSKSRERHVPPLQQLNTSLGFNDTFDFDCEGAVHLTPFRAKPNHPEDPVTEPAGDPTPDSLAPDPSSPSSPSSESEDSPYVPKKKPRRACASPETTKFIATRRGRAANTNASRPKSVTDQEWQQEDPQPNQEVDGVHQTSFSNSPHSACPQEALSQDIVGSAFPSVSTLTEVDMTIDDVLSRFGDSLCENQPPPPPPPSALASRVLQQQRQRKKCGLGGSRRAPGCVGLTLSDMTNLSPVARRRSSQTLCSSTPATPRMRRRTLVVDYKEPSLSAKLRRGDKFTDLRFLPPGSPVFKNKLTGGPSRASTSTRDKLGKYNESFVGCR</sequence>
<evidence type="ECO:0000256" key="9">
    <source>
        <dbReference type="SAM" id="MobiDB-lite"/>
    </source>
</evidence>
<feature type="compositionally biased region" description="Polar residues" evidence="9">
    <location>
        <begin position="391"/>
        <end position="422"/>
    </location>
</feature>
<dbReference type="CTD" id="151648"/>
<reference evidence="11" key="1">
    <citation type="submission" date="2025-08" db="UniProtKB">
        <authorList>
            <consortium name="Ensembl"/>
        </authorList>
    </citation>
    <scope>IDENTIFICATION</scope>
</reference>
<accession>A0A3Q2XZ99</accession>
<keyword evidence="8" id="KW-0137">Centromere</keyword>
<protein>
    <submittedName>
        <fullName evidence="11">Shugoshin 1-like</fullName>
    </submittedName>
</protein>
<evidence type="ECO:0000256" key="1">
    <source>
        <dbReference type="ARBA" id="ARBA00004584"/>
    </source>
</evidence>
<dbReference type="RefSeq" id="XP_019751499.1">
    <property type="nucleotide sequence ID" value="XM_019895940.1"/>
</dbReference>
<evidence type="ECO:0000256" key="4">
    <source>
        <dbReference type="ARBA" id="ARBA00022618"/>
    </source>
</evidence>
<dbReference type="InterPro" id="IPR011515">
    <property type="entry name" value="Shugoshin_C"/>
</dbReference>
<name>A0A3Q2XZ99_HIPCM</name>
<feature type="compositionally biased region" description="Basic and acidic residues" evidence="9">
    <location>
        <begin position="234"/>
        <end position="246"/>
    </location>
</feature>
<comment type="subcellular location">
    <subcellularLocation>
        <location evidence="1">Chromosome</location>
        <location evidence="1">Centromere</location>
    </subcellularLocation>
</comment>
<evidence type="ECO:0000256" key="7">
    <source>
        <dbReference type="ARBA" id="ARBA00023306"/>
    </source>
</evidence>
<dbReference type="GeneTree" id="ENSGT00940000154107"/>
<dbReference type="KEGG" id="hcq:109531580"/>
<feature type="compositionally biased region" description="Basic and acidic residues" evidence="9">
    <location>
        <begin position="201"/>
        <end position="221"/>
    </location>
</feature>
<dbReference type="AlphaFoldDB" id="A0A3Q2XZ99"/>
<evidence type="ECO:0000256" key="8">
    <source>
        <dbReference type="ARBA" id="ARBA00023328"/>
    </source>
</evidence>
<dbReference type="PANTHER" id="PTHR21577:SF3">
    <property type="entry name" value="SHUGOSHIN 1-RELATED"/>
    <property type="match status" value="1"/>
</dbReference>
<dbReference type="GO" id="GO:0051301">
    <property type="term" value="P:cell division"/>
    <property type="evidence" value="ECO:0007669"/>
    <property type="project" value="UniProtKB-KW"/>
</dbReference>
<keyword evidence="4" id="KW-0132">Cell division</keyword>
<evidence type="ECO:0000256" key="5">
    <source>
        <dbReference type="ARBA" id="ARBA00022829"/>
    </source>
</evidence>
<dbReference type="STRING" id="109280.ENSHCOP00000010468"/>
<keyword evidence="12" id="KW-1185">Reference proteome</keyword>
<evidence type="ECO:0000256" key="6">
    <source>
        <dbReference type="ARBA" id="ARBA00023054"/>
    </source>
</evidence>
<dbReference type="GeneID" id="109531580"/>
<dbReference type="OMA" id="FNNLCQF"/>
<dbReference type="GO" id="GO:0045132">
    <property type="term" value="P:meiotic chromosome segregation"/>
    <property type="evidence" value="ECO:0007669"/>
    <property type="project" value="InterPro"/>
</dbReference>
<feature type="compositionally biased region" description="Low complexity" evidence="9">
    <location>
        <begin position="332"/>
        <end position="349"/>
    </location>
</feature>
<dbReference type="Proteomes" id="UP000264820">
    <property type="component" value="Unplaced"/>
</dbReference>
<evidence type="ECO:0000256" key="3">
    <source>
        <dbReference type="ARBA" id="ARBA00022454"/>
    </source>
</evidence>
<dbReference type="Pfam" id="PF07557">
    <property type="entry name" value="Shugoshin_C"/>
    <property type="match status" value="1"/>
</dbReference>
<dbReference type="GO" id="GO:0000775">
    <property type="term" value="C:chromosome, centromeric region"/>
    <property type="evidence" value="ECO:0007669"/>
    <property type="project" value="UniProtKB-SubCell"/>
</dbReference>
<evidence type="ECO:0000313" key="11">
    <source>
        <dbReference type="Ensembl" id="ENSHCOP00000010468.1"/>
    </source>
</evidence>
<keyword evidence="7" id="KW-0131">Cell cycle</keyword>
<evidence type="ECO:0000313" key="12">
    <source>
        <dbReference type="Proteomes" id="UP000264820"/>
    </source>
</evidence>
<dbReference type="GO" id="GO:0005634">
    <property type="term" value="C:nucleus"/>
    <property type="evidence" value="ECO:0007669"/>
    <property type="project" value="InterPro"/>
</dbReference>
<feature type="region of interest" description="Disordered" evidence="9">
    <location>
        <begin position="313"/>
        <end position="426"/>
    </location>
</feature>
<feature type="region of interest" description="Disordered" evidence="9">
    <location>
        <begin position="164"/>
        <end position="299"/>
    </location>
</feature>
<keyword evidence="6" id="KW-0175">Coiled coil</keyword>
<dbReference type="Gene3D" id="1.20.5.730">
    <property type="entry name" value="Single helix bin"/>
    <property type="match status" value="1"/>
</dbReference>
<dbReference type="OrthoDB" id="9901374at2759"/>
<dbReference type="InterPro" id="IPR038889">
    <property type="entry name" value="Shugoshin1/2"/>
</dbReference>